<gene>
    <name evidence="1" type="ORF">LCGC14_0173620</name>
</gene>
<dbReference type="InterPro" id="IPR010845">
    <property type="entry name" value="FlaF"/>
</dbReference>
<dbReference type="EMBL" id="LAZR01000068">
    <property type="protein sequence ID" value="KKN95863.1"/>
    <property type="molecule type" value="Genomic_DNA"/>
</dbReference>
<dbReference type="NCBIfam" id="NF009435">
    <property type="entry name" value="PRK12794.1"/>
    <property type="match status" value="1"/>
</dbReference>
<name>A0A0F9XU67_9ZZZZ</name>
<organism evidence="1">
    <name type="scientific">marine sediment metagenome</name>
    <dbReference type="NCBI Taxonomy" id="412755"/>
    <lineage>
        <taxon>unclassified sequences</taxon>
        <taxon>metagenomes</taxon>
        <taxon>ecological metagenomes</taxon>
    </lineage>
</organism>
<accession>A0A0F9XU67</accession>
<dbReference type="Pfam" id="PF07309">
    <property type="entry name" value="FlaF"/>
    <property type="match status" value="1"/>
</dbReference>
<sequence length="133" mass="14750">MSVTAYKRTISHTEEPRQIERRILASVTSKLENQFEAFDGASEKSQKLQTLADGLRDTLWENQRVWLAFKADLAERDNGLTADLRAALISLSLWVESHTKAVLSGSKNVKPLIDINRSIIDGLSGRAAKVAAE</sequence>
<evidence type="ECO:0008006" key="2">
    <source>
        <dbReference type="Google" id="ProtNLM"/>
    </source>
</evidence>
<comment type="caution">
    <text evidence="1">The sequence shown here is derived from an EMBL/GenBank/DDBJ whole genome shotgun (WGS) entry which is preliminary data.</text>
</comment>
<protein>
    <recommendedName>
        <fullName evidence="2">FlaF protein</fullName>
    </recommendedName>
</protein>
<proteinExistence type="predicted"/>
<reference evidence="1" key="1">
    <citation type="journal article" date="2015" name="Nature">
        <title>Complex archaea that bridge the gap between prokaryotes and eukaryotes.</title>
        <authorList>
            <person name="Spang A."/>
            <person name="Saw J.H."/>
            <person name="Jorgensen S.L."/>
            <person name="Zaremba-Niedzwiedzka K."/>
            <person name="Martijn J."/>
            <person name="Lind A.E."/>
            <person name="van Eijk R."/>
            <person name="Schleper C."/>
            <person name="Guy L."/>
            <person name="Ettema T.J."/>
        </authorList>
    </citation>
    <scope>NUCLEOTIDE SEQUENCE</scope>
</reference>
<evidence type="ECO:0000313" key="1">
    <source>
        <dbReference type="EMBL" id="KKN95863.1"/>
    </source>
</evidence>
<dbReference type="GO" id="GO:0044781">
    <property type="term" value="P:bacterial-type flagellum organization"/>
    <property type="evidence" value="ECO:0007669"/>
    <property type="project" value="InterPro"/>
</dbReference>
<dbReference type="AlphaFoldDB" id="A0A0F9XU67"/>